<keyword evidence="6" id="KW-1185">Reference proteome</keyword>
<dbReference type="Proteomes" id="UP000242188">
    <property type="component" value="Unassembled WGS sequence"/>
</dbReference>
<dbReference type="Gene3D" id="3.40.50.1820">
    <property type="entry name" value="alpha/beta hydrolase"/>
    <property type="match status" value="1"/>
</dbReference>
<evidence type="ECO:0000256" key="2">
    <source>
        <dbReference type="ARBA" id="ARBA00022801"/>
    </source>
</evidence>
<evidence type="ECO:0000259" key="4">
    <source>
        <dbReference type="Pfam" id="PF00135"/>
    </source>
</evidence>
<comment type="caution">
    <text evidence="5">The sequence shown here is derived from an EMBL/GenBank/DDBJ whole genome shotgun (WGS) entry which is preliminary data.</text>
</comment>
<dbReference type="ESTHER" id="mizye-a0a210qes4">
    <property type="family name" value="Carb_B_Mollusca"/>
</dbReference>
<comment type="similarity">
    <text evidence="1 3">Belongs to the type-B carboxylesterase/lipase family.</text>
</comment>
<evidence type="ECO:0000256" key="1">
    <source>
        <dbReference type="ARBA" id="ARBA00005964"/>
    </source>
</evidence>
<dbReference type="EC" id="3.1.1.-" evidence="3"/>
<dbReference type="AlphaFoldDB" id="A0A210QES4"/>
<dbReference type="PANTHER" id="PTHR43903">
    <property type="entry name" value="NEUROLIGIN"/>
    <property type="match status" value="1"/>
</dbReference>
<evidence type="ECO:0000313" key="5">
    <source>
        <dbReference type="EMBL" id="OWF47252.1"/>
    </source>
</evidence>
<evidence type="ECO:0000256" key="3">
    <source>
        <dbReference type="RuleBase" id="RU361235"/>
    </source>
</evidence>
<dbReference type="EMBL" id="NEDP02003971">
    <property type="protein sequence ID" value="OWF47252.1"/>
    <property type="molecule type" value="Genomic_DNA"/>
</dbReference>
<dbReference type="SUPFAM" id="SSF53474">
    <property type="entry name" value="alpha/beta-Hydrolases"/>
    <property type="match status" value="1"/>
</dbReference>
<accession>A0A210QES4</accession>
<dbReference type="OrthoDB" id="408631at2759"/>
<reference evidence="5 6" key="1">
    <citation type="journal article" date="2017" name="Nat. Ecol. Evol.">
        <title>Scallop genome provides insights into evolution of bilaterian karyotype and development.</title>
        <authorList>
            <person name="Wang S."/>
            <person name="Zhang J."/>
            <person name="Jiao W."/>
            <person name="Li J."/>
            <person name="Xun X."/>
            <person name="Sun Y."/>
            <person name="Guo X."/>
            <person name="Huan P."/>
            <person name="Dong B."/>
            <person name="Zhang L."/>
            <person name="Hu X."/>
            <person name="Sun X."/>
            <person name="Wang J."/>
            <person name="Zhao C."/>
            <person name="Wang Y."/>
            <person name="Wang D."/>
            <person name="Huang X."/>
            <person name="Wang R."/>
            <person name="Lv J."/>
            <person name="Li Y."/>
            <person name="Zhang Z."/>
            <person name="Liu B."/>
            <person name="Lu W."/>
            <person name="Hui Y."/>
            <person name="Liang J."/>
            <person name="Zhou Z."/>
            <person name="Hou R."/>
            <person name="Li X."/>
            <person name="Liu Y."/>
            <person name="Li H."/>
            <person name="Ning X."/>
            <person name="Lin Y."/>
            <person name="Zhao L."/>
            <person name="Xing Q."/>
            <person name="Dou J."/>
            <person name="Li Y."/>
            <person name="Mao J."/>
            <person name="Guo H."/>
            <person name="Dou H."/>
            <person name="Li T."/>
            <person name="Mu C."/>
            <person name="Jiang W."/>
            <person name="Fu Q."/>
            <person name="Fu X."/>
            <person name="Miao Y."/>
            <person name="Liu J."/>
            <person name="Yu Q."/>
            <person name="Li R."/>
            <person name="Liao H."/>
            <person name="Li X."/>
            <person name="Kong Y."/>
            <person name="Jiang Z."/>
            <person name="Chourrout D."/>
            <person name="Li R."/>
            <person name="Bao Z."/>
        </authorList>
    </citation>
    <scope>NUCLEOTIDE SEQUENCE [LARGE SCALE GENOMIC DNA]</scope>
    <source>
        <strain evidence="5 6">PY_sf001</strain>
    </source>
</reference>
<organism evidence="5 6">
    <name type="scientific">Mizuhopecten yessoensis</name>
    <name type="common">Japanese scallop</name>
    <name type="synonym">Patinopecten yessoensis</name>
    <dbReference type="NCBI Taxonomy" id="6573"/>
    <lineage>
        <taxon>Eukaryota</taxon>
        <taxon>Metazoa</taxon>
        <taxon>Spiralia</taxon>
        <taxon>Lophotrochozoa</taxon>
        <taxon>Mollusca</taxon>
        <taxon>Bivalvia</taxon>
        <taxon>Autobranchia</taxon>
        <taxon>Pteriomorphia</taxon>
        <taxon>Pectinida</taxon>
        <taxon>Pectinoidea</taxon>
        <taxon>Pectinidae</taxon>
        <taxon>Mizuhopecten</taxon>
    </lineage>
</organism>
<evidence type="ECO:0000313" key="6">
    <source>
        <dbReference type="Proteomes" id="UP000242188"/>
    </source>
</evidence>
<feature type="signal peptide" evidence="3">
    <location>
        <begin position="1"/>
        <end position="24"/>
    </location>
</feature>
<feature type="chain" id="PRO_5011829580" description="Carboxylic ester hydrolase" evidence="3">
    <location>
        <begin position="25"/>
        <end position="601"/>
    </location>
</feature>
<dbReference type="InterPro" id="IPR019826">
    <property type="entry name" value="Carboxylesterase_B_AS"/>
</dbReference>
<name>A0A210QES4_MIZYE</name>
<sequence length="601" mass="66414">MTVQSLLLSTRLLFALTVVMCVSGQFTTTLKTPSGSIKGLVKSVLRRNVTQFRNIPYAKPPVGKLRFKKPVPIEPWEDTLDGTAFGPSCVQYKSIGGDYQWARIENKNLSEDCLQLNIFTTYPISTTDKKPVMFMIHGGSYIIEQGTAYDSSYLAIKDVIGVNINYRLGVFGFLSTGDDILPGNYGLWDMIEALKWVQANIAAFGGDPNNVTIFGESAGAISVTLLASIPSNRGLFHRVIAQSGSATSLMSISLDPIRVAREVIKDVGCIPTLNSTINRNVVTDCLQYVSADVLLQASLEPTTSVHYYGYFSIASQLYPVVDRQLFRTLPVDSLSDPNSAESVFFKSIDLIAGTMENEGSVATYMFYPYEGTMQFNTSDGYPPALLCNVMAPAVARDMFQAGSAVSDMICKRYSTNDKAQRSRNIANLYGDSCFLAPTVQILNFHSQGQGSGKTYQYVFSQVTNTTTLYEKPYWMLGAGHAEETGYQFGPYNQAPAFAATEQARALTETFNSYFVNFAKTGNPNDAGLVYWPEYSNTDRRYIDIKYEPTQGKDLFQARMKFLLEEIPNSLKSDVTNSARNLYTPVSYLVGMIVLNALALYV</sequence>
<keyword evidence="3" id="KW-0732">Signal</keyword>
<dbReference type="InterPro" id="IPR002018">
    <property type="entry name" value="CarbesteraseB"/>
</dbReference>
<dbReference type="InterPro" id="IPR051093">
    <property type="entry name" value="Neuroligin/BSAL"/>
</dbReference>
<feature type="domain" description="Carboxylesterase type B" evidence="4">
    <location>
        <begin position="28"/>
        <end position="561"/>
    </location>
</feature>
<keyword evidence="2 3" id="KW-0378">Hydrolase</keyword>
<dbReference type="Pfam" id="PF00135">
    <property type="entry name" value="COesterase"/>
    <property type="match status" value="1"/>
</dbReference>
<dbReference type="InterPro" id="IPR029058">
    <property type="entry name" value="AB_hydrolase_fold"/>
</dbReference>
<gene>
    <name evidence="5" type="ORF">KP79_PYT05866</name>
</gene>
<dbReference type="GO" id="GO:0016787">
    <property type="term" value="F:hydrolase activity"/>
    <property type="evidence" value="ECO:0007669"/>
    <property type="project" value="UniProtKB-KW"/>
</dbReference>
<proteinExistence type="inferred from homology"/>
<protein>
    <recommendedName>
        <fullName evidence="3">Carboxylic ester hydrolase</fullName>
        <ecNumber evidence="3">3.1.1.-</ecNumber>
    </recommendedName>
</protein>
<dbReference type="PROSITE" id="PS00122">
    <property type="entry name" value="CARBOXYLESTERASE_B_1"/>
    <property type="match status" value="1"/>
</dbReference>